<evidence type="ECO:0000313" key="3">
    <source>
        <dbReference type="Proteomes" id="UP000294933"/>
    </source>
</evidence>
<dbReference type="Proteomes" id="UP000294933">
    <property type="component" value="Unassembled WGS sequence"/>
</dbReference>
<feature type="compositionally biased region" description="Acidic residues" evidence="1">
    <location>
        <begin position="146"/>
        <end position="165"/>
    </location>
</feature>
<evidence type="ECO:0000256" key="1">
    <source>
        <dbReference type="SAM" id="MobiDB-lite"/>
    </source>
</evidence>
<evidence type="ECO:0008006" key="4">
    <source>
        <dbReference type="Google" id="ProtNLM"/>
    </source>
</evidence>
<feature type="region of interest" description="Disordered" evidence="1">
    <location>
        <begin position="374"/>
        <end position="397"/>
    </location>
</feature>
<dbReference type="AlphaFoldDB" id="A0A4Y7QBF6"/>
<evidence type="ECO:0000313" key="2">
    <source>
        <dbReference type="EMBL" id="TDL24775.1"/>
    </source>
</evidence>
<accession>A0A4Y7QBF6</accession>
<dbReference type="PANTHER" id="PTHR13621">
    <property type="entry name" value="PROLINE-RICH PROTEIN PRCC"/>
    <property type="match status" value="1"/>
</dbReference>
<dbReference type="Pfam" id="PF10253">
    <property type="entry name" value="PRCC"/>
    <property type="match status" value="1"/>
</dbReference>
<feature type="compositionally biased region" description="Basic and acidic residues" evidence="1">
    <location>
        <begin position="320"/>
        <end position="340"/>
    </location>
</feature>
<organism evidence="2 3">
    <name type="scientific">Rickenella mellea</name>
    <dbReference type="NCBI Taxonomy" id="50990"/>
    <lineage>
        <taxon>Eukaryota</taxon>
        <taxon>Fungi</taxon>
        <taxon>Dikarya</taxon>
        <taxon>Basidiomycota</taxon>
        <taxon>Agaricomycotina</taxon>
        <taxon>Agaricomycetes</taxon>
        <taxon>Hymenochaetales</taxon>
        <taxon>Rickenellaceae</taxon>
        <taxon>Rickenella</taxon>
    </lineage>
</organism>
<keyword evidence="3" id="KW-1185">Reference proteome</keyword>
<feature type="compositionally biased region" description="Basic and acidic residues" evidence="1">
    <location>
        <begin position="87"/>
        <end position="102"/>
    </location>
</feature>
<feature type="region of interest" description="Disordered" evidence="1">
    <location>
        <begin position="302"/>
        <end position="360"/>
    </location>
</feature>
<feature type="compositionally biased region" description="Polar residues" evidence="1">
    <location>
        <begin position="189"/>
        <end position="201"/>
    </location>
</feature>
<name>A0A4Y7QBF6_9AGAM</name>
<feature type="compositionally biased region" description="Basic and acidic residues" evidence="1">
    <location>
        <begin position="28"/>
        <end position="42"/>
    </location>
</feature>
<sequence>MLDLDYGSDSDSESGPSPKPAVTAAQPHQKDPTNSKRPKDPRPAGTPEPKSKGLNLPEPKTKKSGSKKVILELPKLSKVDDGDDLEPERPSLKRPRLEDGKNGRSSLLSMLPAPKKTAMELPAPQRVLGGGRPGVVYSAATRATVEDVETNGNEDDAREEDEVPLEEQSSVSLLPPSLAKGKGKATREAMSSSVAKPSGTTSEAVDFFSIGSASSSKLVSTSAILDTPRPEVVSAAPSVEEYRPPSPTIQDPYPGYYQMPSGQWAMYDPEYYKIYSDRWAKEYAAQIRAYERGVGGDEKGFEGADADKMVDVDAQAQRDAAAKEREEKKAITKGAARESQLKAPNMKINPEKQSGLAKTRHQLSTLLTEAYTNREALEERIAQGRRNRKEAGNKYGF</sequence>
<dbReference type="VEuPathDB" id="FungiDB:BD410DRAFT_744397"/>
<dbReference type="PANTHER" id="PTHR13621:SF2">
    <property type="entry name" value="PROLINE-RICH PROTEIN PRCC"/>
    <property type="match status" value="1"/>
</dbReference>
<reference evidence="2 3" key="1">
    <citation type="submission" date="2018-06" db="EMBL/GenBank/DDBJ databases">
        <title>A transcriptomic atlas of mushroom development highlights an independent origin of complex multicellularity.</title>
        <authorList>
            <consortium name="DOE Joint Genome Institute"/>
            <person name="Krizsan K."/>
            <person name="Almasi E."/>
            <person name="Merenyi Z."/>
            <person name="Sahu N."/>
            <person name="Viragh M."/>
            <person name="Koszo T."/>
            <person name="Mondo S."/>
            <person name="Kiss B."/>
            <person name="Balint B."/>
            <person name="Kues U."/>
            <person name="Barry K."/>
            <person name="Hegedus J.C."/>
            <person name="Henrissat B."/>
            <person name="Johnson J."/>
            <person name="Lipzen A."/>
            <person name="Ohm R."/>
            <person name="Nagy I."/>
            <person name="Pangilinan J."/>
            <person name="Yan J."/>
            <person name="Xiong Y."/>
            <person name="Grigoriev I.V."/>
            <person name="Hibbett D.S."/>
            <person name="Nagy L.G."/>
        </authorList>
    </citation>
    <scope>NUCLEOTIDE SEQUENCE [LARGE SCALE GENOMIC DNA]</scope>
    <source>
        <strain evidence="2 3">SZMC22713</strain>
    </source>
</reference>
<dbReference type="GO" id="GO:0005634">
    <property type="term" value="C:nucleus"/>
    <property type="evidence" value="ECO:0007669"/>
    <property type="project" value="TreeGrafter"/>
</dbReference>
<dbReference type="InterPro" id="IPR018800">
    <property type="entry name" value="PRCC"/>
</dbReference>
<proteinExistence type="predicted"/>
<dbReference type="STRING" id="50990.A0A4Y7QBF6"/>
<feature type="region of interest" description="Disordered" evidence="1">
    <location>
        <begin position="234"/>
        <end position="254"/>
    </location>
</feature>
<feature type="compositionally biased region" description="Acidic residues" evidence="1">
    <location>
        <begin position="1"/>
        <end position="12"/>
    </location>
</feature>
<dbReference type="OrthoDB" id="2555634at2759"/>
<dbReference type="EMBL" id="ML170165">
    <property type="protein sequence ID" value="TDL24775.1"/>
    <property type="molecule type" value="Genomic_DNA"/>
</dbReference>
<gene>
    <name evidence="2" type="ORF">BD410DRAFT_744397</name>
</gene>
<feature type="compositionally biased region" description="Basic and acidic residues" evidence="1">
    <location>
        <begin position="302"/>
        <end position="311"/>
    </location>
</feature>
<protein>
    <recommendedName>
        <fullName evidence="4">Mitotic checkpoint regulator, MAD2B-interacting-domain-containing protein</fullName>
    </recommendedName>
</protein>
<feature type="region of interest" description="Disordered" evidence="1">
    <location>
        <begin position="1"/>
        <end position="201"/>
    </location>
</feature>